<dbReference type="EMBL" id="BJYE01000045">
    <property type="protein sequence ID" value="GEN57884.1"/>
    <property type="molecule type" value="Genomic_DNA"/>
</dbReference>
<name>A0A511X4K4_9BACI</name>
<proteinExistence type="predicted"/>
<gene>
    <name evidence="1" type="ORF">HAL01_23480</name>
</gene>
<protein>
    <submittedName>
        <fullName evidence="1">Uncharacterized protein</fullName>
    </submittedName>
</protein>
<accession>A0A511X4K4</accession>
<sequence length="119" mass="14206">MLNDLILDAIVLPMLLKVCRLNQQKADRFKFGYLYERWFDDLISVIQADLLETKKKMYQEAKMKVDKIVQTTEIVTYKVRTPIKEENLSFTPIELKGLTEKYLQYYLYKGDEKNNEQTI</sequence>
<dbReference type="RefSeq" id="WP_089802909.1">
    <property type="nucleotide sequence ID" value="NZ_BJYE01000045.1"/>
</dbReference>
<organism evidence="1 2">
    <name type="scientific">Halolactibacillus alkaliphilus</name>
    <dbReference type="NCBI Taxonomy" id="442899"/>
    <lineage>
        <taxon>Bacteria</taxon>
        <taxon>Bacillati</taxon>
        <taxon>Bacillota</taxon>
        <taxon>Bacilli</taxon>
        <taxon>Bacillales</taxon>
        <taxon>Bacillaceae</taxon>
        <taxon>Halolactibacillus</taxon>
    </lineage>
</organism>
<dbReference type="Pfam" id="PF26325">
    <property type="entry name" value="YhjD"/>
    <property type="match status" value="1"/>
</dbReference>
<dbReference type="Proteomes" id="UP000321400">
    <property type="component" value="Unassembled WGS sequence"/>
</dbReference>
<evidence type="ECO:0000313" key="2">
    <source>
        <dbReference type="Proteomes" id="UP000321400"/>
    </source>
</evidence>
<dbReference type="AlphaFoldDB" id="A0A511X4K4"/>
<evidence type="ECO:0000313" key="1">
    <source>
        <dbReference type="EMBL" id="GEN57884.1"/>
    </source>
</evidence>
<dbReference type="OrthoDB" id="2971168at2"/>
<comment type="caution">
    <text evidence="1">The sequence shown here is derived from an EMBL/GenBank/DDBJ whole genome shotgun (WGS) entry which is preliminary data.</text>
</comment>
<keyword evidence="2" id="KW-1185">Reference proteome</keyword>
<dbReference type="InterPro" id="IPR058600">
    <property type="entry name" value="YhjD-like"/>
</dbReference>
<reference evidence="1 2" key="1">
    <citation type="submission" date="2019-07" db="EMBL/GenBank/DDBJ databases">
        <title>Whole genome shotgun sequence of Halolactibacillus alkaliphilus NBRC 103919.</title>
        <authorList>
            <person name="Hosoyama A."/>
            <person name="Uohara A."/>
            <person name="Ohji S."/>
            <person name="Ichikawa N."/>
        </authorList>
    </citation>
    <scope>NUCLEOTIDE SEQUENCE [LARGE SCALE GENOMIC DNA]</scope>
    <source>
        <strain evidence="1 2">NBRC 103919</strain>
    </source>
</reference>
<dbReference type="STRING" id="442899.SAMN05720591_12718"/>